<evidence type="ECO:0000256" key="8">
    <source>
        <dbReference type="SAM" id="Phobius"/>
    </source>
</evidence>
<keyword evidence="6 8" id="KW-0472">Membrane</keyword>
<dbReference type="GO" id="GO:0016780">
    <property type="term" value="F:phosphotransferase activity, for other substituted phosphate groups"/>
    <property type="evidence" value="ECO:0007669"/>
    <property type="project" value="InterPro"/>
</dbReference>
<keyword evidence="7" id="KW-0479">Metal-binding</keyword>
<feature type="binding site" evidence="7">
    <location>
        <position position="205"/>
    </location>
    <ligand>
        <name>Mg(2+)</name>
        <dbReference type="ChEBI" id="CHEBI:18420"/>
    </ligand>
</feature>
<evidence type="ECO:0000256" key="5">
    <source>
        <dbReference type="ARBA" id="ARBA00022989"/>
    </source>
</evidence>
<keyword evidence="5 8" id="KW-1133">Transmembrane helix</keyword>
<evidence type="ECO:0000256" key="1">
    <source>
        <dbReference type="ARBA" id="ARBA00004651"/>
    </source>
</evidence>
<dbReference type="GO" id="GO:0071555">
    <property type="term" value="P:cell wall organization"/>
    <property type="evidence" value="ECO:0007669"/>
    <property type="project" value="TreeGrafter"/>
</dbReference>
<keyword evidence="7" id="KW-0460">Magnesium</keyword>
<dbReference type="Proteomes" id="UP000693996">
    <property type="component" value="Chromosome"/>
</dbReference>
<evidence type="ECO:0000256" key="3">
    <source>
        <dbReference type="ARBA" id="ARBA00022679"/>
    </source>
</evidence>
<dbReference type="PANTHER" id="PTHR22926">
    <property type="entry name" value="PHOSPHO-N-ACETYLMURAMOYL-PENTAPEPTIDE-TRANSFERASE"/>
    <property type="match status" value="1"/>
</dbReference>
<protein>
    <submittedName>
        <fullName evidence="9">UDP-N-acetylmuramyl pentapeptide phosphotransferase/UDP-N-acetylglucosamine-1-phosphate transferase,delete gene name</fullName>
        <ecNumber evidence="9">2.7.8.-</ecNumber>
    </submittedName>
</protein>
<feature type="transmembrane region" description="Helical" evidence="8">
    <location>
        <begin position="175"/>
        <end position="194"/>
    </location>
</feature>
<name>A0A916JRI5_9BURK</name>
<feature type="transmembrane region" description="Helical" evidence="8">
    <location>
        <begin position="270"/>
        <end position="298"/>
    </location>
</feature>
<dbReference type="GO" id="GO:0044038">
    <property type="term" value="P:cell wall macromolecule biosynthetic process"/>
    <property type="evidence" value="ECO:0007669"/>
    <property type="project" value="TreeGrafter"/>
</dbReference>
<feature type="transmembrane region" description="Helical" evidence="8">
    <location>
        <begin position="60"/>
        <end position="89"/>
    </location>
</feature>
<evidence type="ECO:0000256" key="4">
    <source>
        <dbReference type="ARBA" id="ARBA00022692"/>
    </source>
</evidence>
<evidence type="ECO:0000313" key="10">
    <source>
        <dbReference type="Proteomes" id="UP000693996"/>
    </source>
</evidence>
<feature type="binding site" evidence="7">
    <location>
        <position position="143"/>
    </location>
    <ligand>
        <name>Mg(2+)</name>
        <dbReference type="ChEBI" id="CHEBI:18420"/>
    </ligand>
</feature>
<dbReference type="EC" id="2.7.8.-" evidence="9"/>
<dbReference type="RefSeq" id="WP_216796490.1">
    <property type="nucleotide sequence ID" value="NZ_OU343031.1"/>
</dbReference>
<keyword evidence="10" id="KW-1185">Reference proteome</keyword>
<feature type="transmembrane region" description="Helical" evidence="8">
    <location>
        <begin position="101"/>
        <end position="119"/>
    </location>
</feature>
<proteinExistence type="predicted"/>
<evidence type="ECO:0000256" key="6">
    <source>
        <dbReference type="ARBA" id="ARBA00023136"/>
    </source>
</evidence>
<feature type="transmembrane region" description="Helical" evidence="8">
    <location>
        <begin position="151"/>
        <end position="169"/>
    </location>
</feature>
<keyword evidence="3 9" id="KW-0808">Transferase</keyword>
<feature type="transmembrane region" description="Helical" evidence="8">
    <location>
        <begin position="304"/>
        <end position="324"/>
    </location>
</feature>
<organism evidence="9 10">
    <name type="scientific">Candidatus Vallotiella hemipterorum</name>
    <dbReference type="NCBI Taxonomy" id="1177213"/>
    <lineage>
        <taxon>Bacteria</taxon>
        <taxon>Pseudomonadati</taxon>
        <taxon>Pseudomonadota</taxon>
        <taxon>Betaproteobacteria</taxon>
        <taxon>Burkholderiales</taxon>
        <taxon>Burkholderiaceae</taxon>
        <taxon>Candidatus Vallotiella</taxon>
    </lineage>
</organism>
<dbReference type="Pfam" id="PF00953">
    <property type="entry name" value="Glycos_transf_4"/>
    <property type="match status" value="1"/>
</dbReference>
<dbReference type="GO" id="GO:0009103">
    <property type="term" value="P:lipopolysaccharide biosynthetic process"/>
    <property type="evidence" value="ECO:0007669"/>
    <property type="project" value="TreeGrafter"/>
</dbReference>
<keyword evidence="4 8" id="KW-0812">Transmembrane</keyword>
<feature type="transmembrane region" description="Helical" evidence="8">
    <location>
        <begin position="201"/>
        <end position="222"/>
    </location>
</feature>
<dbReference type="InterPro" id="IPR000715">
    <property type="entry name" value="Glycosyl_transferase_4"/>
</dbReference>
<dbReference type="KEGG" id="vtr:MYVALT_G_02070"/>
<dbReference type="EMBL" id="OU343031">
    <property type="protein sequence ID" value="CAG7597728.1"/>
    <property type="molecule type" value="Genomic_DNA"/>
</dbReference>
<dbReference type="GO" id="GO:0005886">
    <property type="term" value="C:plasma membrane"/>
    <property type="evidence" value="ECO:0007669"/>
    <property type="project" value="UniProtKB-SubCell"/>
</dbReference>
<dbReference type="PANTHER" id="PTHR22926:SF3">
    <property type="entry name" value="UNDECAPRENYL-PHOSPHATE ALPHA-N-ACETYLGLUCOSAMINYL 1-PHOSPHATE TRANSFERASE"/>
    <property type="match status" value="1"/>
</dbReference>
<keyword evidence="2" id="KW-1003">Cell membrane</keyword>
<dbReference type="GO" id="GO:0046872">
    <property type="term" value="F:metal ion binding"/>
    <property type="evidence" value="ECO:0007669"/>
    <property type="project" value="UniProtKB-KW"/>
</dbReference>
<evidence type="ECO:0000256" key="2">
    <source>
        <dbReference type="ARBA" id="ARBA00022475"/>
    </source>
</evidence>
<evidence type="ECO:0000256" key="7">
    <source>
        <dbReference type="PIRSR" id="PIRSR600715-1"/>
    </source>
</evidence>
<gene>
    <name evidence="9" type="ORF">MYVALT_G_02070</name>
</gene>
<comment type="cofactor">
    <cofactor evidence="7">
        <name>Mg(2+)</name>
        <dbReference type="ChEBI" id="CHEBI:18420"/>
    </cofactor>
</comment>
<accession>A0A916JRI5</accession>
<feature type="transmembrane region" description="Helical" evidence="8">
    <location>
        <begin position="228"/>
        <end position="249"/>
    </location>
</feature>
<reference evidence="9" key="1">
    <citation type="submission" date="2021-06" db="EMBL/GenBank/DDBJ databases">
        <authorList>
            <person name="Szabo G."/>
        </authorList>
    </citation>
    <scope>NUCLEOTIDE SEQUENCE</scope>
    <source>
        <strain evidence="9">MYVALT</strain>
    </source>
</reference>
<feature type="transmembrane region" description="Helical" evidence="8">
    <location>
        <begin position="125"/>
        <end position="144"/>
    </location>
</feature>
<feature type="transmembrane region" description="Helical" evidence="8">
    <location>
        <begin position="12"/>
        <end position="40"/>
    </location>
</feature>
<sequence>MQILNLYGSGACLFLATIAFSSVSMVLAFLLQTGLAQYLATDIPNERTLHFKPTPRIGGLGIIPVVVVLIWFAIPTFRLIALAALLLAALSQIDDCQGLSARIRFAGHLVTVSALVVIYRAPMPGLILIAIVFLLAWAVNLYNFMDGADGLAGGMTLLGFSGYAVGALISEQSDVQLAMACSAVAGAAAGFLLFNFHPAKIFLGDTGAIPLGFLAGAFGYLGCKGGVWPVWFPVLIFSPFIGDASVTLIQRVVRRKLFWLPHREHYYQRMVRYGLGHAITALIWYCVTAAGIIFSVIALRFDPMYQWIIVISWMLVIIMIGIKIDKRWQSYTSKSSH</sequence>
<evidence type="ECO:0000313" key="9">
    <source>
        <dbReference type="EMBL" id="CAG7597728.1"/>
    </source>
</evidence>
<comment type="subcellular location">
    <subcellularLocation>
        <location evidence="1">Cell membrane</location>
        <topology evidence="1">Multi-pass membrane protein</topology>
    </subcellularLocation>
</comment>
<dbReference type="AlphaFoldDB" id="A0A916JRI5"/>